<dbReference type="Proteomes" id="UP000823561">
    <property type="component" value="Chromosome 22"/>
</dbReference>
<evidence type="ECO:0000256" key="22">
    <source>
        <dbReference type="SAM" id="Phobius"/>
    </source>
</evidence>
<keyword evidence="14" id="KW-0564">Palmitate</keyword>
<dbReference type="FunFam" id="1.20.1080.10:FF:000019">
    <property type="entry name" value="AQuaPorin or aquaglyceroporin related"/>
    <property type="match status" value="1"/>
</dbReference>
<keyword evidence="15" id="KW-0325">Glycoprotein</keyword>
<keyword evidence="24" id="KW-1185">Reference proteome</keyword>
<dbReference type="InterPro" id="IPR023277">
    <property type="entry name" value="Aquaporin_8"/>
</dbReference>
<dbReference type="SUPFAM" id="SSF81338">
    <property type="entry name" value="Aquaporin-like"/>
    <property type="match status" value="1"/>
</dbReference>
<sequence length="308" mass="32720">METDHSCYPPSKTAPSSPLWWTFISTAPRYLPQSDSRPRAQQHLQQDNMSVTESKTESFDMASTEAENTARGRNNVVGIFERYVQPCLAELLGSTLFIFAGCCSVIGNAGISGSVQPALAHGLALAIAIVIFGEISGGHFNPAVSVSVYLVGGLEVILLAPYIIVQLCGGMIGAALAKLIFPDESFQFATGAAFNAVQTNATIGRATVAEMLMTLILTLVVCMGAINKRTRSPLAPFCIGLTVTANILAGGAVSGACMNPARAFGPAIAANYWTYHWIYWVGPLAGALLTVSFVRLLMGDQKTRLILK</sequence>
<dbReference type="GO" id="GO:0015250">
    <property type="term" value="F:water channel activity"/>
    <property type="evidence" value="ECO:0007669"/>
    <property type="project" value="TreeGrafter"/>
</dbReference>
<feature type="transmembrane region" description="Helical" evidence="22">
    <location>
        <begin position="234"/>
        <end position="257"/>
    </location>
</feature>
<dbReference type="GO" id="GO:0016323">
    <property type="term" value="C:basolateral plasma membrane"/>
    <property type="evidence" value="ECO:0007669"/>
    <property type="project" value="UniProtKB-SubCell"/>
</dbReference>
<comment type="similarity">
    <text evidence="5 20">Belongs to the MIP/aquaporin (TC 1.A.8) family.</text>
</comment>
<accession>A0AAV6FN70</accession>
<evidence type="ECO:0000256" key="15">
    <source>
        <dbReference type="ARBA" id="ARBA00023180"/>
    </source>
</evidence>
<evidence type="ECO:0000313" key="23">
    <source>
        <dbReference type="EMBL" id="KAG5262522.1"/>
    </source>
</evidence>
<evidence type="ECO:0000256" key="12">
    <source>
        <dbReference type="ARBA" id="ARBA00022989"/>
    </source>
</evidence>
<keyword evidence="10" id="KW-0677">Repeat</keyword>
<dbReference type="GO" id="GO:0042995">
    <property type="term" value="C:cell projection"/>
    <property type="evidence" value="ECO:0007669"/>
    <property type="project" value="UniProtKB-SubCell"/>
</dbReference>
<keyword evidence="12 22" id="KW-1133">Transmembrane helix</keyword>
<evidence type="ECO:0000256" key="14">
    <source>
        <dbReference type="ARBA" id="ARBA00023139"/>
    </source>
</evidence>
<evidence type="ECO:0000256" key="18">
    <source>
        <dbReference type="ARBA" id="ARBA00040878"/>
    </source>
</evidence>
<keyword evidence="11" id="KW-0967">Endosome</keyword>
<keyword evidence="8" id="KW-0597">Phosphoprotein</keyword>
<proteinExistence type="inferred from homology"/>
<protein>
    <recommendedName>
        <fullName evidence="18">Aquaporin-4</fullName>
    </recommendedName>
</protein>
<evidence type="ECO:0000256" key="11">
    <source>
        <dbReference type="ARBA" id="ARBA00022753"/>
    </source>
</evidence>
<organism evidence="23 24">
    <name type="scientific">Alosa alosa</name>
    <name type="common">allis shad</name>
    <dbReference type="NCBI Taxonomy" id="278164"/>
    <lineage>
        <taxon>Eukaryota</taxon>
        <taxon>Metazoa</taxon>
        <taxon>Chordata</taxon>
        <taxon>Craniata</taxon>
        <taxon>Vertebrata</taxon>
        <taxon>Euteleostomi</taxon>
        <taxon>Actinopterygii</taxon>
        <taxon>Neopterygii</taxon>
        <taxon>Teleostei</taxon>
        <taxon>Clupei</taxon>
        <taxon>Clupeiformes</taxon>
        <taxon>Clupeoidei</taxon>
        <taxon>Clupeidae</taxon>
        <taxon>Alosa</taxon>
    </lineage>
</organism>
<dbReference type="CDD" id="cd00333">
    <property type="entry name" value="MIP"/>
    <property type="match status" value="1"/>
</dbReference>
<evidence type="ECO:0000256" key="10">
    <source>
        <dbReference type="ARBA" id="ARBA00022737"/>
    </source>
</evidence>
<evidence type="ECO:0000256" key="19">
    <source>
        <dbReference type="ARBA" id="ARBA00046979"/>
    </source>
</evidence>
<keyword evidence="9 20" id="KW-0812">Transmembrane</keyword>
<dbReference type="Pfam" id="PF00230">
    <property type="entry name" value="MIP"/>
    <property type="match status" value="1"/>
</dbReference>
<dbReference type="PRINTS" id="PR02020">
    <property type="entry name" value="AQUAPORIN8"/>
</dbReference>
<evidence type="ECO:0000256" key="6">
    <source>
        <dbReference type="ARBA" id="ARBA00022448"/>
    </source>
</evidence>
<dbReference type="PANTHER" id="PTHR19139:SF34">
    <property type="entry name" value="AQUAPORIN-4"/>
    <property type="match status" value="1"/>
</dbReference>
<evidence type="ECO:0000256" key="3">
    <source>
        <dbReference type="ARBA" id="ARBA00004554"/>
    </source>
</evidence>
<name>A0AAV6FN70_9TELE</name>
<evidence type="ECO:0000256" key="16">
    <source>
        <dbReference type="ARBA" id="ARBA00023273"/>
    </source>
</evidence>
<dbReference type="PRINTS" id="PR00783">
    <property type="entry name" value="MINTRINSICP"/>
</dbReference>
<evidence type="ECO:0000256" key="8">
    <source>
        <dbReference type="ARBA" id="ARBA00022553"/>
    </source>
</evidence>
<evidence type="ECO:0000256" key="9">
    <source>
        <dbReference type="ARBA" id="ARBA00022692"/>
    </source>
</evidence>
<keyword evidence="6 20" id="KW-0813">Transport</keyword>
<evidence type="ECO:0000256" key="2">
    <source>
        <dbReference type="ARBA" id="ARBA00004415"/>
    </source>
</evidence>
<evidence type="ECO:0000256" key="5">
    <source>
        <dbReference type="ARBA" id="ARBA00006175"/>
    </source>
</evidence>
<dbReference type="PROSITE" id="PS00221">
    <property type="entry name" value="MIP"/>
    <property type="match status" value="1"/>
</dbReference>
<feature type="transmembrane region" description="Helical" evidence="22">
    <location>
        <begin position="148"/>
        <end position="181"/>
    </location>
</feature>
<keyword evidence="7" id="KW-1003">Cell membrane</keyword>
<gene>
    <name evidence="23" type="ORF">AALO_G00276030</name>
</gene>
<feature type="region of interest" description="Disordered" evidence="21">
    <location>
        <begin position="32"/>
        <end position="57"/>
    </location>
</feature>
<comment type="subunit">
    <text evidence="19">Homotetramer. The tetramers can form oligomeric arrays in membranes. The size of the oligomers differs between tissues and is smaller in skeletal muscle than in brain. Interaction between AQP4 oligomeric arrays in close-by cells can contribute to cell-cell adhesion. Part of a complex containing MLC1, TRPV4, HEPACAM and ATP1B1.</text>
</comment>
<comment type="subcellular location">
    <subcellularLocation>
        <location evidence="3">Basolateral cell membrane</location>
        <topology evidence="3">Multi-pass membrane protein</topology>
    </subcellularLocation>
    <subcellularLocation>
        <location evidence="2">Cell membrane</location>
        <location evidence="2">Sarcolemma</location>
        <topology evidence="2">Multi-pass membrane protein</topology>
    </subcellularLocation>
    <subcellularLocation>
        <location evidence="1">Cell projection</location>
    </subcellularLocation>
    <subcellularLocation>
        <location evidence="4">Endosome membrane</location>
    </subcellularLocation>
</comment>
<evidence type="ECO:0000256" key="21">
    <source>
        <dbReference type="SAM" id="MobiDB-lite"/>
    </source>
</evidence>
<dbReference type="InterPro" id="IPR000425">
    <property type="entry name" value="MIP"/>
</dbReference>
<dbReference type="EMBL" id="JADWDJ010000022">
    <property type="protein sequence ID" value="KAG5262522.1"/>
    <property type="molecule type" value="Genomic_DNA"/>
</dbReference>
<dbReference type="InterPro" id="IPR022357">
    <property type="entry name" value="MIP_CS"/>
</dbReference>
<keyword evidence="17" id="KW-0449">Lipoprotein</keyword>
<evidence type="ECO:0000256" key="20">
    <source>
        <dbReference type="RuleBase" id="RU000477"/>
    </source>
</evidence>
<dbReference type="PANTHER" id="PTHR19139">
    <property type="entry name" value="AQUAPORIN TRANSPORTER"/>
    <property type="match status" value="1"/>
</dbReference>
<feature type="transmembrane region" description="Helical" evidence="22">
    <location>
        <begin position="118"/>
        <end position="136"/>
    </location>
</feature>
<evidence type="ECO:0000256" key="13">
    <source>
        <dbReference type="ARBA" id="ARBA00023136"/>
    </source>
</evidence>
<dbReference type="Gene3D" id="1.20.1080.10">
    <property type="entry name" value="Glycerol uptake facilitator protein"/>
    <property type="match status" value="1"/>
</dbReference>
<dbReference type="GO" id="GO:0042383">
    <property type="term" value="C:sarcolemma"/>
    <property type="evidence" value="ECO:0007669"/>
    <property type="project" value="UniProtKB-SubCell"/>
</dbReference>
<dbReference type="InterPro" id="IPR034294">
    <property type="entry name" value="Aquaporin_transptr"/>
</dbReference>
<dbReference type="InterPro" id="IPR023271">
    <property type="entry name" value="Aquaporin-like"/>
</dbReference>
<evidence type="ECO:0000313" key="24">
    <source>
        <dbReference type="Proteomes" id="UP000823561"/>
    </source>
</evidence>
<comment type="caution">
    <text evidence="23">The sequence shown here is derived from an EMBL/GenBank/DDBJ whole genome shotgun (WGS) entry which is preliminary data.</text>
</comment>
<evidence type="ECO:0000256" key="1">
    <source>
        <dbReference type="ARBA" id="ARBA00004316"/>
    </source>
</evidence>
<evidence type="ECO:0000256" key="7">
    <source>
        <dbReference type="ARBA" id="ARBA00022475"/>
    </source>
</evidence>
<dbReference type="GO" id="GO:0010008">
    <property type="term" value="C:endosome membrane"/>
    <property type="evidence" value="ECO:0007669"/>
    <property type="project" value="UniProtKB-SubCell"/>
</dbReference>
<evidence type="ECO:0000256" key="4">
    <source>
        <dbReference type="ARBA" id="ARBA00004608"/>
    </source>
</evidence>
<feature type="transmembrane region" description="Helical" evidence="22">
    <location>
        <begin position="201"/>
        <end position="222"/>
    </location>
</feature>
<feature type="compositionally biased region" description="Polar residues" evidence="21">
    <location>
        <begin position="42"/>
        <end position="53"/>
    </location>
</feature>
<dbReference type="AlphaFoldDB" id="A0AAV6FN70"/>
<feature type="transmembrane region" description="Helical" evidence="22">
    <location>
        <begin position="91"/>
        <end position="112"/>
    </location>
</feature>
<keyword evidence="16" id="KW-0966">Cell projection</keyword>
<reference evidence="23" key="1">
    <citation type="submission" date="2020-10" db="EMBL/GenBank/DDBJ databases">
        <title>Chromosome-scale genome assembly of the Allis shad, Alosa alosa.</title>
        <authorList>
            <person name="Margot Z."/>
            <person name="Christophe K."/>
            <person name="Cabau C."/>
            <person name="Louis A."/>
            <person name="Berthelot C."/>
            <person name="Parey E."/>
            <person name="Roest Crollius H."/>
            <person name="Montfort J."/>
            <person name="Robinson-Rechavi M."/>
            <person name="Bucao C."/>
            <person name="Bouchez O."/>
            <person name="Gislard M."/>
            <person name="Lluch J."/>
            <person name="Milhes M."/>
            <person name="Lampietro C."/>
            <person name="Lopez Roques C."/>
            <person name="Donnadieu C."/>
            <person name="Braasch I."/>
            <person name="Desvignes T."/>
            <person name="Postlethwait J."/>
            <person name="Bobe J."/>
            <person name="Guiguen Y."/>
        </authorList>
    </citation>
    <scope>NUCLEOTIDE SEQUENCE</scope>
    <source>
        <strain evidence="23">M-15738</strain>
        <tissue evidence="23">Blood</tissue>
    </source>
</reference>
<evidence type="ECO:0000256" key="17">
    <source>
        <dbReference type="ARBA" id="ARBA00023288"/>
    </source>
</evidence>
<keyword evidence="13 22" id="KW-0472">Membrane</keyword>
<feature type="transmembrane region" description="Helical" evidence="22">
    <location>
        <begin position="277"/>
        <end position="298"/>
    </location>
</feature>